<keyword evidence="3" id="KW-1185">Reference proteome</keyword>
<dbReference type="WBParaSite" id="nOo.2.0.1.t05386-RA">
    <property type="protein sequence ID" value="nOo.2.0.1.t05386-RA"/>
    <property type="gene ID" value="nOo.2.0.1.g05386"/>
</dbReference>
<dbReference type="Proteomes" id="UP000271087">
    <property type="component" value="Unassembled WGS sequence"/>
</dbReference>
<feature type="region of interest" description="Disordered" evidence="1">
    <location>
        <begin position="137"/>
        <end position="177"/>
    </location>
</feature>
<dbReference type="InterPro" id="IPR019324">
    <property type="entry name" value="MPP6"/>
</dbReference>
<dbReference type="PANTHER" id="PTHR13582:SF0">
    <property type="entry name" value="M-PHASE PHOSPHOPROTEIN 6"/>
    <property type="match status" value="1"/>
</dbReference>
<protein>
    <submittedName>
        <fullName evidence="4">M-phase phosphoprotein 6</fullName>
    </submittedName>
</protein>
<gene>
    <name evidence="2" type="ORF">NOO_LOCUS5386</name>
</gene>
<feature type="compositionally biased region" description="Basic and acidic residues" evidence="1">
    <location>
        <begin position="137"/>
        <end position="148"/>
    </location>
</feature>
<evidence type="ECO:0000256" key="1">
    <source>
        <dbReference type="SAM" id="MobiDB-lite"/>
    </source>
</evidence>
<evidence type="ECO:0000313" key="4">
    <source>
        <dbReference type="WBParaSite" id="nOo.2.0.1.t05386-RA"/>
    </source>
</evidence>
<organism evidence="4">
    <name type="scientific">Onchocerca ochengi</name>
    <name type="common">Filarial nematode worm</name>
    <dbReference type="NCBI Taxonomy" id="42157"/>
    <lineage>
        <taxon>Eukaryota</taxon>
        <taxon>Metazoa</taxon>
        <taxon>Ecdysozoa</taxon>
        <taxon>Nematoda</taxon>
        <taxon>Chromadorea</taxon>
        <taxon>Rhabditida</taxon>
        <taxon>Spirurina</taxon>
        <taxon>Spiruromorpha</taxon>
        <taxon>Filarioidea</taxon>
        <taxon>Onchocercidae</taxon>
        <taxon>Onchocerca</taxon>
    </lineage>
</organism>
<dbReference type="STRING" id="42157.A0A182EBF3"/>
<name>A0A182EBF3_ONCOC</name>
<feature type="compositionally biased region" description="Basic and acidic residues" evidence="1">
    <location>
        <begin position="44"/>
        <end position="64"/>
    </location>
</feature>
<feature type="region of interest" description="Disordered" evidence="1">
    <location>
        <begin position="30"/>
        <end position="64"/>
    </location>
</feature>
<evidence type="ECO:0000313" key="3">
    <source>
        <dbReference type="Proteomes" id="UP000271087"/>
    </source>
</evidence>
<dbReference type="Pfam" id="PF10175">
    <property type="entry name" value="MPP6"/>
    <property type="match status" value="1"/>
</dbReference>
<reference evidence="2 3" key="2">
    <citation type="submission" date="2018-08" db="EMBL/GenBank/DDBJ databases">
        <authorList>
            <person name="Laetsch R D."/>
            <person name="Stevens L."/>
            <person name="Kumar S."/>
            <person name="Blaxter L. M."/>
        </authorList>
    </citation>
    <scope>NUCLEOTIDE SEQUENCE [LARGE SCALE GENOMIC DNA]</scope>
</reference>
<evidence type="ECO:0000313" key="2">
    <source>
        <dbReference type="EMBL" id="VDK77254.1"/>
    </source>
</evidence>
<dbReference type="AlphaFoldDB" id="A0A182EBF3"/>
<accession>A0A182EBF3</accession>
<reference evidence="4" key="1">
    <citation type="submission" date="2016-06" db="UniProtKB">
        <authorList>
            <consortium name="WormBaseParasite"/>
        </authorList>
    </citation>
    <scope>IDENTIFICATION</scope>
</reference>
<dbReference type="EMBL" id="UYRW01001419">
    <property type="protein sequence ID" value="VDK77254.1"/>
    <property type="molecule type" value="Genomic_DNA"/>
</dbReference>
<dbReference type="OrthoDB" id="20403at2759"/>
<sequence>MSKNTDTKGLSSALLQMKFMQKTRIRLEEEAKKKSERKLQKRFLKNDEKKQSKETEKITESTVKSENRYDLLENLSFGRMSFKGFNPEVEKLMKYYEDLKSGEVPDEDGFDGGHDITDYELATSVFSAKAKRDEKYLKKNEMDEKSLIDEINEQPAKRKRRDDGNQFESGSRKRQQL</sequence>
<proteinExistence type="predicted"/>
<dbReference type="PANTHER" id="PTHR13582">
    <property type="entry name" value="M-PHASE PHOSPHOPROTEIN 6"/>
    <property type="match status" value="1"/>
</dbReference>
<dbReference type="GO" id="GO:0000460">
    <property type="term" value="P:maturation of 5.8S rRNA"/>
    <property type="evidence" value="ECO:0007669"/>
    <property type="project" value="TreeGrafter"/>
</dbReference>
<feature type="compositionally biased region" description="Basic residues" evidence="1">
    <location>
        <begin position="34"/>
        <end position="43"/>
    </location>
</feature>